<feature type="region of interest" description="Disordered" evidence="1">
    <location>
        <begin position="482"/>
        <end position="527"/>
    </location>
</feature>
<dbReference type="EMBL" id="KE652428">
    <property type="protein sequence ID" value="EQL01765.1"/>
    <property type="molecule type" value="Genomic_DNA"/>
</dbReference>
<protein>
    <submittedName>
        <fullName evidence="2">Siroheme synthase</fullName>
    </submittedName>
</protein>
<gene>
    <name evidence="2" type="ORF">OCS_02514</name>
</gene>
<accession>T5A8G9</accession>
<dbReference type="InterPro" id="IPR025204">
    <property type="entry name" value="CENP-L"/>
</dbReference>
<evidence type="ECO:0000313" key="2">
    <source>
        <dbReference type="EMBL" id="EQL01765.1"/>
    </source>
</evidence>
<dbReference type="Pfam" id="PF13092">
    <property type="entry name" value="CENP-L"/>
    <property type="match status" value="1"/>
</dbReference>
<dbReference type="Proteomes" id="UP000019374">
    <property type="component" value="Unassembled WGS sequence"/>
</dbReference>
<evidence type="ECO:0000313" key="3">
    <source>
        <dbReference type="Proteomes" id="UP000019374"/>
    </source>
</evidence>
<evidence type="ECO:0000256" key="1">
    <source>
        <dbReference type="SAM" id="MobiDB-lite"/>
    </source>
</evidence>
<sequence length="527" mass="57331">MAPRKSPAHAPNGSPALDATQDAPPFFNTTFSTHRVSPLYVGPQGLTTSRLERLARRLRDTLVGDVVRGIQVGLESTETPIGQVGPLRTVKIRRFQPQTILGEPLPVDSEQDSDNVDSGLWIEICHESAAYAALLLPRFAGSTDSHHPSWAANLTNTKGQAELDQQQFIDLPLLLLRMPQGLKTVIGEWLSTTFDCRVNKLTLGTKTLIGVWEGWISSAGIPNKGSDFVITLAFNIPVRETGDAASNPDPEVESDTPGLRTLDITISPSDLGRFLRTGEMDDSRRGTIAAPWERDPRERRRLAGGNADDGWAWRHGEERPKHPFTEALAQYVDHHLAMNLFHPSVGVVQISCGAFVLAQSRLKVVKVGEMTPDLARAAWISWTRRASRQQAIPPRSLSQSLKGPLDSSVPLPMPWPFLGDGDGSQCASRHSQTWEFDLPALSVRAYSWLDIGRAPEALPSTKLCHRRSSAINEALPSTKLGLSPSLDSIGPVSGRTLDDSSSGMKGGCNGATAGPYLQLPQRAQGQK</sequence>
<dbReference type="HOGENOM" id="CLU_034400_0_0_1"/>
<feature type="region of interest" description="Disordered" evidence="1">
    <location>
        <begin position="1"/>
        <end position="28"/>
    </location>
</feature>
<dbReference type="OrthoDB" id="8864979at2759"/>
<proteinExistence type="predicted"/>
<reference evidence="2 3" key="1">
    <citation type="journal article" date="2013" name="Chin. Sci. Bull.">
        <title>Genome survey uncovers the secrets of sex and lifestyle in caterpillar fungus.</title>
        <authorList>
            <person name="Hu X."/>
            <person name="Zhang Y."/>
            <person name="Xiao G."/>
            <person name="Zheng P."/>
            <person name="Xia Y."/>
            <person name="Zhang X."/>
            <person name="St Leger R.J."/>
            <person name="Liu X."/>
            <person name="Wang C."/>
        </authorList>
    </citation>
    <scope>NUCLEOTIDE SEQUENCE [LARGE SCALE GENOMIC DNA]</scope>
    <source>
        <strain evidence="3">Co18 / CGMCC 3.14243</strain>
        <tissue evidence="2">Fruit-body</tissue>
    </source>
</reference>
<name>T5A8G9_OPHSC</name>
<feature type="region of interest" description="Disordered" evidence="1">
    <location>
        <begin position="288"/>
        <end position="314"/>
    </location>
</feature>
<dbReference type="AlphaFoldDB" id="T5A8G9"/>
<organism evidence="2 3">
    <name type="scientific">Ophiocordyceps sinensis (strain Co18 / CGMCC 3.14243)</name>
    <name type="common">Yarsagumba caterpillar fungus</name>
    <name type="synonym">Hirsutella sinensis</name>
    <dbReference type="NCBI Taxonomy" id="911162"/>
    <lineage>
        <taxon>Eukaryota</taxon>
        <taxon>Fungi</taxon>
        <taxon>Dikarya</taxon>
        <taxon>Ascomycota</taxon>
        <taxon>Pezizomycotina</taxon>
        <taxon>Sordariomycetes</taxon>
        <taxon>Hypocreomycetidae</taxon>
        <taxon>Hypocreales</taxon>
        <taxon>Ophiocordycipitaceae</taxon>
        <taxon>Ophiocordyceps</taxon>
    </lineage>
</organism>
<dbReference type="eggNOG" id="ENOG502S6KJ">
    <property type="taxonomic scope" value="Eukaryota"/>
</dbReference>